<dbReference type="EMBL" id="JBDODL010000383">
    <property type="protein sequence ID" value="MES1919732.1"/>
    <property type="molecule type" value="Genomic_DNA"/>
</dbReference>
<dbReference type="InterPro" id="IPR039340">
    <property type="entry name" value="Tfc4/TFIIIC-102/Sfc4"/>
</dbReference>
<sequence length="360" mass="42073">MSSAGIDTVKHSEANISDNEEIDETSLFSAANHAIIKSDYENAKIHLLKLIKAGPYKSKYYGMLGYVYENLGDVPKSLQMRFTAANLMKQNCPSSNWVKIAEQCEENNLYPLLEQCYDKLMKLFPNDRFIALKRIRNLRKMGKSPKTVSVYGDILEYTKDKDILIEGLNLCLGKNYFPKKYYEKTRYFKQINPVTSNIVAEDVILSNIESPKSFKKREKIDDLIEIDIDQPVENSKKAKICDNKMDENFERNELFNEELEKFDFGNDEMIETNAPMSLPEDFENELFGDVRMLDDLRQFDNFDLPISKEENFKNLNFKENQNFETNKILQNENLAETKKTKPENPRRKAMYLIEKYFGFN</sequence>
<dbReference type="Gene3D" id="1.25.40.10">
    <property type="entry name" value="Tetratricopeptide repeat domain"/>
    <property type="match status" value="1"/>
</dbReference>
<name>A0ABV2AKE1_9EUKA</name>
<accession>A0ABV2AKE1</accession>
<proteinExistence type="predicted"/>
<dbReference type="InterPro" id="IPR011990">
    <property type="entry name" value="TPR-like_helical_dom_sf"/>
</dbReference>
<dbReference type="PANTHER" id="PTHR23082:SF0">
    <property type="entry name" value="GENERAL TRANSCRIPTION FACTOR 3C POLYPEPTIDE 3"/>
    <property type="match status" value="1"/>
</dbReference>
<evidence type="ECO:0000313" key="2">
    <source>
        <dbReference type="Proteomes" id="UP001439008"/>
    </source>
</evidence>
<comment type="caution">
    <text evidence="1">The sequence shown here is derived from an EMBL/GenBank/DDBJ whole genome shotgun (WGS) entry which is preliminary data.</text>
</comment>
<evidence type="ECO:0000313" key="1">
    <source>
        <dbReference type="EMBL" id="MES1919732.1"/>
    </source>
</evidence>
<dbReference type="Proteomes" id="UP001439008">
    <property type="component" value="Unassembled WGS sequence"/>
</dbReference>
<gene>
    <name evidence="1" type="primary">GTF3C3</name>
    <name evidence="1" type="ORF">MHBO_001512</name>
</gene>
<reference evidence="1 2" key="1">
    <citation type="journal article" date="2024" name="BMC Biol.">
        <title>Comparative genomics of Ascetosporea gives new insight into the evolutionary basis for animal parasitism in Rhizaria.</title>
        <authorList>
            <person name="Hiltunen Thoren M."/>
            <person name="Onut-Brannstrom I."/>
            <person name="Alfjorden A."/>
            <person name="Peckova H."/>
            <person name="Swords F."/>
            <person name="Hooper C."/>
            <person name="Holzer A.S."/>
            <person name="Bass D."/>
            <person name="Burki F."/>
        </authorList>
    </citation>
    <scope>NUCLEOTIDE SEQUENCE [LARGE SCALE GENOMIC DNA]</scope>
    <source>
        <strain evidence="1">20-A016</strain>
    </source>
</reference>
<keyword evidence="2" id="KW-1185">Reference proteome</keyword>
<organism evidence="1 2">
    <name type="scientific">Bonamia ostreae</name>
    <dbReference type="NCBI Taxonomy" id="126728"/>
    <lineage>
        <taxon>Eukaryota</taxon>
        <taxon>Sar</taxon>
        <taxon>Rhizaria</taxon>
        <taxon>Endomyxa</taxon>
        <taxon>Ascetosporea</taxon>
        <taxon>Haplosporida</taxon>
        <taxon>Bonamia</taxon>
    </lineage>
</organism>
<feature type="non-terminal residue" evidence="1">
    <location>
        <position position="360"/>
    </location>
</feature>
<protein>
    <submittedName>
        <fullName evidence="1">General transcription factor IIIC, polypeptide 3</fullName>
    </submittedName>
</protein>
<dbReference type="SUPFAM" id="SSF48452">
    <property type="entry name" value="TPR-like"/>
    <property type="match status" value="1"/>
</dbReference>
<dbReference type="PANTHER" id="PTHR23082">
    <property type="entry name" value="TRANSCRIPTION INITIATION FACTOR IIIC TFIIIC , POLYPEPTIDE 3-RELATED"/>
    <property type="match status" value="1"/>
</dbReference>